<evidence type="ECO:0000313" key="3">
    <source>
        <dbReference type="EMBL" id="SSC66571.1"/>
    </source>
</evidence>
<evidence type="ECO:0000259" key="2">
    <source>
        <dbReference type="Pfam" id="PF04993"/>
    </source>
</evidence>
<dbReference type="OrthoDB" id="1524907at2"/>
<dbReference type="RefSeq" id="WP_115669338.1">
    <property type="nucleotide sequence ID" value="NZ_UEYP01000002.1"/>
</dbReference>
<dbReference type="PANTHER" id="PTHR36121:SF1">
    <property type="entry name" value="PROTEIN SXY"/>
    <property type="match status" value="1"/>
</dbReference>
<dbReference type="Proteomes" id="UP000254764">
    <property type="component" value="Unassembled WGS sequence"/>
</dbReference>
<sequence length="130" mass="14310">MDNVEIEEVFSSLGPVGIKRMFSGKGIYHQGVIIALYLFDELMLKADAQSAPAFSAAGARQWVYQREGKNPVAMPYWSVPEDAYDDPDEMAKWVRLAFEAGLRAETGKARPKGKTARASAKMRQKGPGEG</sequence>
<evidence type="ECO:0000256" key="1">
    <source>
        <dbReference type="SAM" id="MobiDB-lite"/>
    </source>
</evidence>
<proteinExistence type="predicted"/>
<dbReference type="SUPFAM" id="SSF159894">
    <property type="entry name" value="YgaC/TfoX-N like"/>
    <property type="match status" value="1"/>
</dbReference>
<dbReference type="Pfam" id="PF04993">
    <property type="entry name" value="TfoX_N"/>
    <property type="match status" value="1"/>
</dbReference>
<feature type="domain" description="TfoX N-terminal" evidence="2">
    <location>
        <begin position="8"/>
        <end position="100"/>
    </location>
</feature>
<dbReference type="PANTHER" id="PTHR36121">
    <property type="entry name" value="PROTEIN SXY"/>
    <property type="match status" value="1"/>
</dbReference>
<dbReference type="Gene3D" id="3.30.1460.30">
    <property type="entry name" value="YgaC/TfoX-N like chaperone"/>
    <property type="match status" value="1"/>
</dbReference>
<evidence type="ECO:0000313" key="4">
    <source>
        <dbReference type="Proteomes" id="UP000254764"/>
    </source>
</evidence>
<feature type="compositionally biased region" description="Basic residues" evidence="1">
    <location>
        <begin position="109"/>
        <end position="124"/>
    </location>
</feature>
<name>A0A376AFF6_9HYPH</name>
<dbReference type="AlphaFoldDB" id="A0A376AFF6"/>
<organism evidence="3 4">
    <name type="scientific">Ciceribacter selenitireducens ATCC BAA-1503</name>
    <dbReference type="NCBI Taxonomy" id="1336235"/>
    <lineage>
        <taxon>Bacteria</taxon>
        <taxon>Pseudomonadati</taxon>
        <taxon>Pseudomonadota</taxon>
        <taxon>Alphaproteobacteria</taxon>
        <taxon>Hyphomicrobiales</taxon>
        <taxon>Rhizobiaceae</taxon>
        <taxon>Ciceribacter</taxon>
    </lineage>
</organism>
<reference evidence="4" key="1">
    <citation type="submission" date="2018-07" db="EMBL/GenBank/DDBJ databases">
        <authorList>
            <person name="Peiro R."/>
            <person name="Begona"/>
            <person name="Cbmso G."/>
            <person name="Lopez M."/>
            <person name="Gonzalez S."/>
        </authorList>
    </citation>
    <scope>NUCLEOTIDE SEQUENCE [LARGE SCALE GENOMIC DNA]</scope>
</reference>
<dbReference type="STRING" id="1336235.GCA_000518785_00397"/>
<dbReference type="InterPro" id="IPR047525">
    <property type="entry name" value="TfoX-like"/>
</dbReference>
<dbReference type="InterPro" id="IPR007076">
    <property type="entry name" value="TfoX_N"/>
</dbReference>
<gene>
    <name evidence="3" type="ORF">RHIZ70_2279</name>
</gene>
<feature type="region of interest" description="Disordered" evidence="1">
    <location>
        <begin position="105"/>
        <end position="130"/>
    </location>
</feature>
<keyword evidence="4" id="KW-1185">Reference proteome</keyword>
<accession>A0A376AFF6</accession>
<protein>
    <recommendedName>
        <fullName evidence="2">TfoX N-terminal domain-containing protein</fullName>
    </recommendedName>
</protein>
<dbReference type="EMBL" id="UEYP01000002">
    <property type="protein sequence ID" value="SSC66571.1"/>
    <property type="molecule type" value="Genomic_DNA"/>
</dbReference>